<evidence type="ECO:0000313" key="1">
    <source>
        <dbReference type="EMBL" id="MBY83619.1"/>
    </source>
</evidence>
<dbReference type="EMBL" id="GGMS01014416">
    <property type="protein sequence ID" value="MBY83619.1"/>
    <property type="molecule type" value="Transcribed_RNA"/>
</dbReference>
<sequence length="99" mass="11841">MMQTTCLLFIKIFNLIGDPREVFIGKICICEQPTTILYDQHLTLFLIQQCLCRILDKIKRRRKSIDYMINYLKYASKSIKCKRYALKTNKTQNMHLYAQ</sequence>
<proteinExistence type="predicted"/>
<protein>
    <submittedName>
        <fullName evidence="1">Uncharacterized protein</fullName>
    </submittedName>
</protein>
<reference evidence="1" key="1">
    <citation type="submission" date="2018-04" db="EMBL/GenBank/DDBJ databases">
        <title>Transcriptome assembly of Sipha flava.</title>
        <authorList>
            <person name="Scully E.D."/>
            <person name="Geib S.M."/>
            <person name="Palmer N.A."/>
            <person name="Koch K."/>
            <person name="Bradshaw J."/>
            <person name="Heng-Moss T."/>
            <person name="Sarath G."/>
        </authorList>
    </citation>
    <scope>NUCLEOTIDE SEQUENCE</scope>
</reference>
<accession>A0A2S2R0U2</accession>
<name>A0A2S2R0U2_9HEMI</name>
<organism evidence="1">
    <name type="scientific">Sipha flava</name>
    <name type="common">yellow sugarcane aphid</name>
    <dbReference type="NCBI Taxonomy" id="143950"/>
    <lineage>
        <taxon>Eukaryota</taxon>
        <taxon>Metazoa</taxon>
        <taxon>Ecdysozoa</taxon>
        <taxon>Arthropoda</taxon>
        <taxon>Hexapoda</taxon>
        <taxon>Insecta</taxon>
        <taxon>Pterygota</taxon>
        <taxon>Neoptera</taxon>
        <taxon>Paraneoptera</taxon>
        <taxon>Hemiptera</taxon>
        <taxon>Sternorrhyncha</taxon>
        <taxon>Aphidomorpha</taxon>
        <taxon>Aphidoidea</taxon>
        <taxon>Aphididae</taxon>
        <taxon>Sipha</taxon>
    </lineage>
</organism>
<gene>
    <name evidence="1" type="ORF">g.6266</name>
</gene>
<dbReference type="AlphaFoldDB" id="A0A2S2R0U2"/>